<dbReference type="AlphaFoldDB" id="A0AAN7Y5W2"/>
<reference evidence="1 2" key="1">
    <citation type="journal article" date="2023" name="Genes (Basel)">
        <title>Chromosome-Level Genome Assembly and Circadian Gene Repertoire of the Patagonia Blennie Eleginops maclovinus-The Closest Ancestral Proxy of Antarctic Cryonotothenioids.</title>
        <authorList>
            <person name="Cheng C.C."/>
            <person name="Rivera-Colon A.G."/>
            <person name="Minhas B.F."/>
            <person name="Wilson L."/>
            <person name="Rayamajhi N."/>
            <person name="Vargas-Chacoff L."/>
            <person name="Catchen J.M."/>
        </authorList>
    </citation>
    <scope>NUCLEOTIDE SEQUENCE [LARGE SCALE GENOMIC DNA]</scope>
    <source>
        <strain evidence="1">JMC-PN-2008</strain>
    </source>
</reference>
<comment type="caution">
    <text evidence="1">The sequence shown here is derived from an EMBL/GenBank/DDBJ whole genome shotgun (WGS) entry which is preliminary data.</text>
</comment>
<gene>
    <name evidence="1" type="ORF">PBY51_019202</name>
</gene>
<accession>A0AAN7Y5W2</accession>
<evidence type="ECO:0000313" key="2">
    <source>
        <dbReference type="Proteomes" id="UP001346869"/>
    </source>
</evidence>
<organism evidence="1 2">
    <name type="scientific">Eleginops maclovinus</name>
    <name type="common">Patagonian blennie</name>
    <name type="synonym">Eleginus maclovinus</name>
    <dbReference type="NCBI Taxonomy" id="56733"/>
    <lineage>
        <taxon>Eukaryota</taxon>
        <taxon>Metazoa</taxon>
        <taxon>Chordata</taxon>
        <taxon>Craniata</taxon>
        <taxon>Vertebrata</taxon>
        <taxon>Euteleostomi</taxon>
        <taxon>Actinopterygii</taxon>
        <taxon>Neopterygii</taxon>
        <taxon>Teleostei</taxon>
        <taxon>Neoteleostei</taxon>
        <taxon>Acanthomorphata</taxon>
        <taxon>Eupercaria</taxon>
        <taxon>Perciformes</taxon>
        <taxon>Notothenioidei</taxon>
        <taxon>Eleginopidae</taxon>
        <taxon>Eleginops</taxon>
    </lineage>
</organism>
<reference evidence="1 2" key="2">
    <citation type="journal article" date="2023" name="Mol. Biol. Evol.">
        <title>Genomics of Secondarily Temperate Adaptation in the Only Non-Antarctic Icefish.</title>
        <authorList>
            <person name="Rivera-Colon A.G."/>
            <person name="Rayamajhi N."/>
            <person name="Minhas B.F."/>
            <person name="Madrigal G."/>
            <person name="Bilyk K.T."/>
            <person name="Yoon V."/>
            <person name="Hune M."/>
            <person name="Gregory S."/>
            <person name="Cheng C.H.C."/>
            <person name="Catchen J.M."/>
        </authorList>
    </citation>
    <scope>NUCLEOTIDE SEQUENCE [LARGE SCALE GENOMIC DNA]</scope>
    <source>
        <strain evidence="1">JMC-PN-2008</strain>
    </source>
</reference>
<dbReference type="EMBL" id="JAUZQC010000003">
    <property type="protein sequence ID" value="KAK5874235.1"/>
    <property type="molecule type" value="Genomic_DNA"/>
</dbReference>
<protein>
    <submittedName>
        <fullName evidence="1">Uncharacterized protein</fullName>
    </submittedName>
</protein>
<name>A0AAN7Y5W2_ELEMC</name>
<sequence length="67" mass="6919">MMLLDSTGNGCVGECTLSPLAHLQPKAASTPGFLRSPASITSRGKQKQVGKVSQLEFVAEVCRGGDG</sequence>
<evidence type="ECO:0000313" key="1">
    <source>
        <dbReference type="EMBL" id="KAK5874235.1"/>
    </source>
</evidence>
<dbReference type="Proteomes" id="UP001346869">
    <property type="component" value="Unassembled WGS sequence"/>
</dbReference>
<keyword evidence="2" id="KW-1185">Reference proteome</keyword>
<proteinExistence type="predicted"/>